<evidence type="ECO:0000313" key="1">
    <source>
        <dbReference type="EMBL" id="QBK90640.1"/>
    </source>
</evidence>
<name>A0A481Z6C3_9VIRU</name>
<proteinExistence type="predicted"/>
<keyword evidence="1" id="KW-0176">Collagen</keyword>
<dbReference type="EMBL" id="MK500495">
    <property type="protein sequence ID" value="QBK90640.1"/>
    <property type="molecule type" value="Genomic_DNA"/>
</dbReference>
<accession>A0A481Z6C3</accession>
<gene>
    <name evidence="1" type="ORF">LCPAC104_01370</name>
</gene>
<sequence length="152" mass="16841">MKGDCGPCGRKGDCGSKGCPGRDGCQGPRGCSGRDGKNARELKSIKVDSDTKLDEDIRTVVVVDDKKYDHGHECRDRVKIFLPCFDIKCTRNCHDEKKCTGKIVTVFNDSCDRVLVKPSGGFKIAGCDDFVRVPPNKCVNFQNVKETWYVCD</sequence>
<organism evidence="1">
    <name type="scientific">Pithovirus LCPAC104</name>
    <dbReference type="NCBI Taxonomy" id="2506589"/>
    <lineage>
        <taxon>Viruses</taxon>
        <taxon>Pithoviruses</taxon>
    </lineage>
</organism>
<protein>
    <submittedName>
        <fullName evidence="1">Collagen triple helix repeat protein</fullName>
    </submittedName>
</protein>
<reference evidence="1" key="1">
    <citation type="journal article" date="2019" name="MBio">
        <title>Virus Genomes from Deep Sea Sediments Expand the Ocean Megavirome and Support Independent Origins of Viral Gigantism.</title>
        <authorList>
            <person name="Backstrom D."/>
            <person name="Yutin N."/>
            <person name="Jorgensen S.L."/>
            <person name="Dharamshi J."/>
            <person name="Homa F."/>
            <person name="Zaremba-Niedwiedzka K."/>
            <person name="Spang A."/>
            <person name="Wolf Y.I."/>
            <person name="Koonin E.V."/>
            <person name="Ettema T.J."/>
        </authorList>
    </citation>
    <scope>NUCLEOTIDE SEQUENCE</scope>
</reference>